<organism evidence="3 4">
    <name type="scientific">Geopseudomonas sagittaria</name>
    <dbReference type="NCBI Taxonomy" id="1135990"/>
    <lineage>
        <taxon>Bacteria</taxon>
        <taxon>Pseudomonadati</taxon>
        <taxon>Pseudomonadota</taxon>
        <taxon>Gammaproteobacteria</taxon>
        <taxon>Pseudomonadales</taxon>
        <taxon>Pseudomonadaceae</taxon>
        <taxon>Geopseudomonas</taxon>
    </lineage>
</organism>
<dbReference type="AlphaFoldDB" id="A0A1I5Y5L5"/>
<feature type="signal peptide" evidence="2">
    <location>
        <begin position="1"/>
        <end position="25"/>
    </location>
</feature>
<dbReference type="NCBIfam" id="NF040487">
    <property type="entry name" value="T3SS_CigR_fam"/>
    <property type="match status" value="1"/>
</dbReference>
<dbReference type="InterPro" id="IPR024572">
    <property type="entry name" value="RcnB"/>
</dbReference>
<evidence type="ECO:0000256" key="2">
    <source>
        <dbReference type="SAM" id="SignalP"/>
    </source>
</evidence>
<dbReference type="Pfam" id="PF11776">
    <property type="entry name" value="RcnB"/>
    <property type="match status" value="1"/>
</dbReference>
<dbReference type="Gene3D" id="3.10.450.160">
    <property type="entry name" value="inner membrane protein cigr"/>
    <property type="match status" value="1"/>
</dbReference>
<sequence>MFKSRSAIVLFTGLVLAAGSAALLAQPDQGRGGHGQAPMRGQSEGKSGAGRQVTPQRQERQDRYEQRERHEQRDRYESRDRDHDREPRWLDDRREESRSGRFRVDHDRVRVVIGGHRDYWRPGPALPPGIRKNLQRGKPLPPGIDRHWLDGRLERQLPRYYGHEWVRVGNDLVLISVSTRVINDVLHDIFH</sequence>
<feature type="region of interest" description="Disordered" evidence="1">
    <location>
        <begin position="27"/>
        <end position="85"/>
    </location>
</feature>
<dbReference type="OrthoDB" id="6433631at2"/>
<accession>A0A1I5Y5L5</accession>
<dbReference type="RefSeq" id="WP_092434437.1">
    <property type="nucleotide sequence ID" value="NZ_FOXM01000019.1"/>
</dbReference>
<keyword evidence="4" id="KW-1185">Reference proteome</keyword>
<feature type="compositionally biased region" description="Basic and acidic residues" evidence="1">
    <location>
        <begin position="57"/>
        <end position="85"/>
    </location>
</feature>
<evidence type="ECO:0000313" key="4">
    <source>
        <dbReference type="Proteomes" id="UP000243084"/>
    </source>
</evidence>
<feature type="chain" id="PRO_5017294136" evidence="2">
    <location>
        <begin position="26"/>
        <end position="191"/>
    </location>
</feature>
<protein>
    <submittedName>
        <fullName evidence="3">Regulator RcnB of Ni and Co efflux</fullName>
    </submittedName>
</protein>
<dbReference type="EMBL" id="FOXM01000019">
    <property type="protein sequence ID" value="SFQ39488.1"/>
    <property type="molecule type" value="Genomic_DNA"/>
</dbReference>
<gene>
    <name evidence="3" type="ORF">SAMN05216229_11929</name>
</gene>
<proteinExistence type="predicted"/>
<evidence type="ECO:0000313" key="3">
    <source>
        <dbReference type="EMBL" id="SFQ39488.1"/>
    </source>
</evidence>
<name>A0A1I5Y5L5_9GAMM</name>
<reference evidence="4" key="1">
    <citation type="submission" date="2016-10" db="EMBL/GenBank/DDBJ databases">
        <authorList>
            <person name="Varghese N."/>
            <person name="Submissions S."/>
        </authorList>
    </citation>
    <scope>NUCLEOTIDE SEQUENCE [LARGE SCALE GENOMIC DNA]</scope>
    <source>
        <strain evidence="4">JCM 18195</strain>
    </source>
</reference>
<dbReference type="Proteomes" id="UP000243084">
    <property type="component" value="Unassembled WGS sequence"/>
</dbReference>
<evidence type="ECO:0000256" key="1">
    <source>
        <dbReference type="SAM" id="MobiDB-lite"/>
    </source>
</evidence>
<keyword evidence="2" id="KW-0732">Signal</keyword>